<gene>
    <name evidence="2" type="ORF">FHS37_003826</name>
</gene>
<dbReference type="Proteomes" id="UP000579523">
    <property type="component" value="Unassembled WGS sequence"/>
</dbReference>
<feature type="compositionally biased region" description="Basic residues" evidence="1">
    <location>
        <begin position="75"/>
        <end position="89"/>
    </location>
</feature>
<feature type="compositionally biased region" description="Pro residues" evidence="1">
    <location>
        <begin position="225"/>
        <end position="239"/>
    </location>
</feature>
<feature type="compositionally biased region" description="Low complexity" evidence="1">
    <location>
        <begin position="53"/>
        <end position="74"/>
    </location>
</feature>
<feature type="region of interest" description="Disordered" evidence="1">
    <location>
        <begin position="1"/>
        <end position="253"/>
    </location>
</feature>
<protein>
    <submittedName>
        <fullName evidence="2">Uncharacterized protein</fullName>
    </submittedName>
</protein>
<feature type="compositionally biased region" description="Low complexity" evidence="1">
    <location>
        <begin position="9"/>
        <end position="22"/>
    </location>
</feature>
<feature type="compositionally biased region" description="Pro residues" evidence="1">
    <location>
        <begin position="150"/>
        <end position="163"/>
    </location>
</feature>
<dbReference type="AlphaFoldDB" id="A0A7W7PSK8"/>
<organism evidence="2 3">
    <name type="scientific">Streptomyces griseomycini</name>
    <dbReference type="NCBI Taxonomy" id="66895"/>
    <lineage>
        <taxon>Bacteria</taxon>
        <taxon>Bacillati</taxon>
        <taxon>Actinomycetota</taxon>
        <taxon>Actinomycetes</taxon>
        <taxon>Kitasatosporales</taxon>
        <taxon>Streptomycetaceae</taxon>
        <taxon>Streptomyces</taxon>
    </lineage>
</organism>
<feature type="compositionally biased region" description="Low complexity" evidence="1">
    <location>
        <begin position="96"/>
        <end position="109"/>
    </location>
</feature>
<keyword evidence="3" id="KW-1185">Reference proteome</keyword>
<feature type="compositionally biased region" description="Basic and acidic residues" evidence="1">
    <location>
        <begin position="184"/>
        <end position="207"/>
    </location>
</feature>
<reference evidence="2 3" key="1">
    <citation type="submission" date="2020-08" db="EMBL/GenBank/DDBJ databases">
        <title>Genomic Encyclopedia of Type Strains, Phase III (KMG-III): the genomes of soil and plant-associated and newly described type strains.</title>
        <authorList>
            <person name="Whitman W."/>
        </authorList>
    </citation>
    <scope>NUCLEOTIDE SEQUENCE [LARGE SCALE GENOMIC DNA]</scope>
    <source>
        <strain evidence="2 3">CECT 3273</strain>
    </source>
</reference>
<proteinExistence type="predicted"/>
<evidence type="ECO:0000313" key="3">
    <source>
        <dbReference type="Proteomes" id="UP000579523"/>
    </source>
</evidence>
<accession>A0A7W7PSK8</accession>
<sequence>MPPRPPGPGATAAVPGPDAAPGVQRPQPGTRIRTRHLGEPPPRLPVHGERVRGPAGAAPAAPRGVRAAGAPPRAGRVRAGARRTGRGRPRPPAAPPGRWAASRPTAAARPRPRPGGCLRDPLPDDGQPPAAAQGDRARPAGPVGDVRPPGAGPPGREPVPAPRLHPDRLDRARHPGADVLRGLRTVDGDHEVFPPARVEEEHDRTGDTGKAVGEGLRRGPRRSPPRPASSPCPSRPAPPAASSSSRDSGPAPP</sequence>
<feature type="compositionally biased region" description="Low complexity" evidence="1">
    <location>
        <begin position="139"/>
        <end position="149"/>
    </location>
</feature>
<feature type="compositionally biased region" description="Low complexity" evidence="1">
    <location>
        <begin position="240"/>
        <end position="253"/>
    </location>
</feature>
<name>A0A7W7PSK8_9ACTN</name>
<feature type="compositionally biased region" description="Basic and acidic residues" evidence="1">
    <location>
        <begin position="164"/>
        <end position="176"/>
    </location>
</feature>
<evidence type="ECO:0000256" key="1">
    <source>
        <dbReference type="SAM" id="MobiDB-lite"/>
    </source>
</evidence>
<dbReference type="EMBL" id="JACHJI010000006">
    <property type="protein sequence ID" value="MBB4899765.1"/>
    <property type="molecule type" value="Genomic_DNA"/>
</dbReference>
<evidence type="ECO:0000313" key="2">
    <source>
        <dbReference type="EMBL" id="MBB4899765.1"/>
    </source>
</evidence>
<comment type="caution">
    <text evidence="2">The sequence shown here is derived from an EMBL/GenBank/DDBJ whole genome shotgun (WGS) entry which is preliminary data.</text>
</comment>